<sequence length="79" mass="9346">MSFAAKTTFTLCCSVSIGIIVYVHYNQESQRKQLHLGVERDIQRQEQRKIQNLYMLEQQKLLTKELREANKLENYETPA</sequence>
<evidence type="ECO:0000313" key="7">
    <source>
        <dbReference type="RefSeq" id="XP_017881678.1"/>
    </source>
</evidence>
<dbReference type="AlphaFoldDB" id="A0AAJ7J167"/>
<keyword evidence="5" id="KW-0472">Membrane</keyword>
<dbReference type="KEGG" id="ccal:108625861"/>
<protein>
    <submittedName>
        <fullName evidence="7">Protein PET117 homolog, mitochondrial</fullName>
    </submittedName>
</protein>
<evidence type="ECO:0000256" key="5">
    <source>
        <dbReference type="SAM" id="Phobius"/>
    </source>
</evidence>
<comment type="subcellular location">
    <subcellularLocation>
        <location evidence="1">Mitochondrion</location>
    </subcellularLocation>
</comment>
<dbReference type="GO" id="GO:0033617">
    <property type="term" value="P:mitochondrial respiratory chain complex IV assembly"/>
    <property type="evidence" value="ECO:0007669"/>
    <property type="project" value="TreeGrafter"/>
</dbReference>
<gene>
    <name evidence="7" type="primary">LOC108625861</name>
</gene>
<evidence type="ECO:0000256" key="2">
    <source>
        <dbReference type="ARBA" id="ARBA00008197"/>
    </source>
</evidence>
<accession>A0AAJ7J167</accession>
<dbReference type="InterPro" id="IPR031568">
    <property type="entry name" value="Pet117"/>
</dbReference>
<keyword evidence="5" id="KW-1133">Transmembrane helix</keyword>
<reference evidence="7" key="1">
    <citation type="submission" date="2025-08" db="UniProtKB">
        <authorList>
            <consortium name="RefSeq"/>
        </authorList>
    </citation>
    <scope>IDENTIFICATION</scope>
    <source>
        <tissue evidence="7">Whole body</tissue>
    </source>
</reference>
<evidence type="ECO:0000256" key="3">
    <source>
        <dbReference type="ARBA" id="ARBA00022946"/>
    </source>
</evidence>
<evidence type="ECO:0000256" key="1">
    <source>
        <dbReference type="ARBA" id="ARBA00004173"/>
    </source>
</evidence>
<dbReference type="PANTHER" id="PTHR28163">
    <property type="entry name" value="PROTEIN PET117 HOMOLOG, MITOCHONDRIAL"/>
    <property type="match status" value="1"/>
</dbReference>
<dbReference type="GO" id="GO:0005739">
    <property type="term" value="C:mitochondrion"/>
    <property type="evidence" value="ECO:0007669"/>
    <property type="project" value="UniProtKB-SubCell"/>
</dbReference>
<dbReference type="Pfam" id="PF15786">
    <property type="entry name" value="PET117"/>
    <property type="match status" value="1"/>
</dbReference>
<evidence type="ECO:0000256" key="4">
    <source>
        <dbReference type="ARBA" id="ARBA00023128"/>
    </source>
</evidence>
<dbReference type="CTD" id="100303755"/>
<dbReference type="PANTHER" id="PTHR28163:SF1">
    <property type="entry name" value="PROTEIN PET117 HOMOLOG, MITOCHONDRIAL"/>
    <property type="match status" value="1"/>
</dbReference>
<keyword evidence="6" id="KW-1185">Reference proteome</keyword>
<feature type="transmembrane region" description="Helical" evidence="5">
    <location>
        <begin position="6"/>
        <end position="25"/>
    </location>
</feature>
<dbReference type="Proteomes" id="UP000694925">
    <property type="component" value="Unplaced"/>
</dbReference>
<keyword evidence="5" id="KW-0812">Transmembrane</keyword>
<keyword evidence="4" id="KW-0496">Mitochondrion</keyword>
<proteinExistence type="inferred from homology"/>
<dbReference type="RefSeq" id="XP_017881678.1">
    <property type="nucleotide sequence ID" value="XM_018026189.2"/>
</dbReference>
<comment type="similarity">
    <text evidence="2">Belongs to the PET117 family.</text>
</comment>
<keyword evidence="3" id="KW-0809">Transit peptide</keyword>
<evidence type="ECO:0000313" key="6">
    <source>
        <dbReference type="Proteomes" id="UP000694925"/>
    </source>
</evidence>
<organism evidence="6 7">
    <name type="scientific">Ceratina calcarata</name>
    <dbReference type="NCBI Taxonomy" id="156304"/>
    <lineage>
        <taxon>Eukaryota</taxon>
        <taxon>Metazoa</taxon>
        <taxon>Ecdysozoa</taxon>
        <taxon>Arthropoda</taxon>
        <taxon>Hexapoda</taxon>
        <taxon>Insecta</taxon>
        <taxon>Pterygota</taxon>
        <taxon>Neoptera</taxon>
        <taxon>Endopterygota</taxon>
        <taxon>Hymenoptera</taxon>
        <taxon>Apocrita</taxon>
        <taxon>Aculeata</taxon>
        <taxon>Apoidea</taxon>
        <taxon>Anthophila</taxon>
        <taxon>Apidae</taxon>
        <taxon>Ceratina</taxon>
        <taxon>Zadontomerus</taxon>
    </lineage>
</organism>
<name>A0AAJ7J167_9HYME</name>
<dbReference type="GeneID" id="108625861"/>